<comment type="subcellular location">
    <subcellularLocation>
        <location evidence="1">Cell membrane</location>
        <topology evidence="1">Multi-pass membrane protein</topology>
    </subcellularLocation>
</comment>
<feature type="transmembrane region" description="Helical" evidence="7">
    <location>
        <begin position="134"/>
        <end position="156"/>
    </location>
</feature>
<dbReference type="PANTHER" id="PTHR42718">
    <property type="entry name" value="MAJOR FACILITATOR SUPERFAMILY MULTIDRUG TRANSPORTER MFSC"/>
    <property type="match status" value="1"/>
</dbReference>
<dbReference type="InterPro" id="IPR004638">
    <property type="entry name" value="EmrB-like"/>
</dbReference>
<evidence type="ECO:0000256" key="5">
    <source>
        <dbReference type="ARBA" id="ARBA00022989"/>
    </source>
</evidence>
<dbReference type="EMBL" id="SNYQ01000011">
    <property type="protein sequence ID" value="TDQ56382.1"/>
    <property type="molecule type" value="Genomic_DNA"/>
</dbReference>
<evidence type="ECO:0000313" key="10">
    <source>
        <dbReference type="Proteomes" id="UP000295657"/>
    </source>
</evidence>
<keyword evidence="6 7" id="KW-0472">Membrane</keyword>
<keyword evidence="10" id="KW-1185">Reference proteome</keyword>
<dbReference type="Gene3D" id="1.20.1250.20">
    <property type="entry name" value="MFS general substrate transporter like domains"/>
    <property type="match status" value="1"/>
</dbReference>
<dbReference type="GO" id="GO:0005886">
    <property type="term" value="C:plasma membrane"/>
    <property type="evidence" value="ECO:0007669"/>
    <property type="project" value="UniProtKB-SubCell"/>
</dbReference>
<feature type="transmembrane region" description="Helical" evidence="7">
    <location>
        <begin position="219"/>
        <end position="241"/>
    </location>
</feature>
<feature type="transmembrane region" description="Helical" evidence="7">
    <location>
        <begin position="289"/>
        <end position="311"/>
    </location>
</feature>
<evidence type="ECO:0000259" key="8">
    <source>
        <dbReference type="PROSITE" id="PS50850"/>
    </source>
</evidence>
<dbReference type="NCBIfam" id="TIGR00711">
    <property type="entry name" value="efflux_EmrB"/>
    <property type="match status" value="1"/>
</dbReference>
<feature type="transmembrane region" description="Helical" evidence="7">
    <location>
        <begin position="76"/>
        <end position="95"/>
    </location>
</feature>
<dbReference type="GO" id="GO:0022857">
    <property type="term" value="F:transmembrane transporter activity"/>
    <property type="evidence" value="ECO:0007669"/>
    <property type="project" value="InterPro"/>
</dbReference>
<dbReference type="Proteomes" id="UP000295657">
    <property type="component" value="Unassembled WGS sequence"/>
</dbReference>
<feature type="transmembrane region" description="Helical" evidence="7">
    <location>
        <begin position="101"/>
        <end position="122"/>
    </location>
</feature>
<feature type="transmembrane region" description="Helical" evidence="7">
    <location>
        <begin position="46"/>
        <end position="64"/>
    </location>
</feature>
<feature type="transmembrane region" description="Helical" evidence="7">
    <location>
        <begin position="399"/>
        <end position="418"/>
    </location>
</feature>
<keyword evidence="4 7" id="KW-0812">Transmembrane</keyword>
<keyword evidence="5 7" id="KW-1133">Transmembrane helix</keyword>
<dbReference type="PANTHER" id="PTHR42718:SF46">
    <property type="entry name" value="BLR6921 PROTEIN"/>
    <property type="match status" value="1"/>
</dbReference>
<dbReference type="RefSeq" id="WP_133545863.1">
    <property type="nucleotide sequence ID" value="NZ_SNYQ01000011.1"/>
</dbReference>
<dbReference type="AlphaFoldDB" id="A0A4R6V671"/>
<keyword evidence="2" id="KW-0813">Transport</keyword>
<feature type="transmembrane region" description="Helical" evidence="7">
    <location>
        <begin position="323"/>
        <end position="346"/>
    </location>
</feature>
<name>A0A4R6V671_9PAST</name>
<feature type="transmembrane region" description="Helical" evidence="7">
    <location>
        <begin position="162"/>
        <end position="182"/>
    </location>
</feature>
<dbReference type="OrthoDB" id="9812221at2"/>
<dbReference type="SUPFAM" id="SSF103473">
    <property type="entry name" value="MFS general substrate transporter"/>
    <property type="match status" value="1"/>
</dbReference>
<organism evidence="9 10">
    <name type="scientific">Mesocricetibacter intestinalis</name>
    <dbReference type="NCBI Taxonomy" id="1521930"/>
    <lineage>
        <taxon>Bacteria</taxon>
        <taxon>Pseudomonadati</taxon>
        <taxon>Pseudomonadota</taxon>
        <taxon>Gammaproteobacteria</taxon>
        <taxon>Pasteurellales</taxon>
        <taxon>Pasteurellaceae</taxon>
        <taxon>Mesocricetibacter</taxon>
    </lineage>
</organism>
<dbReference type="InterPro" id="IPR011701">
    <property type="entry name" value="MFS"/>
</dbReference>
<evidence type="ECO:0000256" key="7">
    <source>
        <dbReference type="SAM" id="Phobius"/>
    </source>
</evidence>
<accession>A0A4R6V671</accession>
<evidence type="ECO:0000256" key="1">
    <source>
        <dbReference type="ARBA" id="ARBA00004651"/>
    </source>
</evidence>
<feature type="transmembrane region" description="Helical" evidence="7">
    <location>
        <begin position="352"/>
        <end position="378"/>
    </location>
</feature>
<dbReference type="InterPro" id="IPR036259">
    <property type="entry name" value="MFS_trans_sf"/>
</dbReference>
<dbReference type="Gene3D" id="1.20.1720.10">
    <property type="entry name" value="Multidrug resistance protein D"/>
    <property type="match status" value="1"/>
</dbReference>
<dbReference type="CDD" id="cd17503">
    <property type="entry name" value="MFS_LmrB_MDR_like"/>
    <property type="match status" value="1"/>
</dbReference>
<protein>
    <submittedName>
        <fullName evidence="9">EmrB/QacA subfamily drug resistance transporter</fullName>
    </submittedName>
</protein>
<evidence type="ECO:0000256" key="2">
    <source>
        <dbReference type="ARBA" id="ARBA00022448"/>
    </source>
</evidence>
<evidence type="ECO:0000256" key="4">
    <source>
        <dbReference type="ARBA" id="ARBA00022692"/>
    </source>
</evidence>
<proteinExistence type="predicted"/>
<evidence type="ECO:0000313" key="9">
    <source>
        <dbReference type="EMBL" id="TDQ56382.1"/>
    </source>
</evidence>
<keyword evidence="3" id="KW-1003">Cell membrane</keyword>
<reference evidence="9 10" key="1">
    <citation type="submission" date="2019-03" db="EMBL/GenBank/DDBJ databases">
        <title>Genomic Encyclopedia of Type Strains, Phase IV (KMG-IV): sequencing the most valuable type-strain genomes for metagenomic binning, comparative biology and taxonomic classification.</title>
        <authorList>
            <person name="Goeker M."/>
        </authorList>
    </citation>
    <scope>NUCLEOTIDE SEQUENCE [LARGE SCALE GENOMIC DNA]</scope>
    <source>
        <strain evidence="9 10">DSM 28403</strain>
    </source>
</reference>
<feature type="domain" description="Major facilitator superfamily (MFS) profile" evidence="8">
    <location>
        <begin position="10"/>
        <end position="455"/>
    </location>
</feature>
<sequence>MTQPKNTVALAWMASMAFFMQALDATILNTALPVIAGDLRQSALEMQMAVISYALTLALFIPLSGWLADRYGTLRVFRFSLALFVMGSVACAFSQSLTQLVAARVLQGLGGSLMMPVSRLAIIRTVPKQQLLPVWNLMAMAGLTGPVLGPVLGGWLVTYASWHWIFLINIPIGLAGILLARRHMPDVFGQCRKLDIPGFILFGCGLVGLTLGLDLLAEGFVAKAMAMLILSCGLLFLYLYYRHAKGSDNALVPLSLFHIRTFRLGTAANLIFRISASGIPFLLPLMLQVGFGYSAAAAGWMIAPIAVSSLLTKPLIARVLDRFGYKGTLIAASIIMIASVSSMALLRADTPLWLNILVVACYGACISVMFTAVNTLTVSDLDEQHASAGSTMLSVAQQVGIGLGIAVAAVILNLYRTLLADGAEGLTRAFSYTFITAAGLGLLLIFVLAKLRRTDGRSLQNRQPKLKS</sequence>
<gene>
    <name evidence="9" type="ORF">EDC45_1945</name>
</gene>
<dbReference type="PROSITE" id="PS50850">
    <property type="entry name" value="MFS"/>
    <property type="match status" value="1"/>
</dbReference>
<feature type="transmembrane region" description="Helical" evidence="7">
    <location>
        <begin position="194"/>
        <end position="213"/>
    </location>
</feature>
<evidence type="ECO:0000256" key="6">
    <source>
        <dbReference type="ARBA" id="ARBA00023136"/>
    </source>
</evidence>
<dbReference type="PRINTS" id="PR01036">
    <property type="entry name" value="TCRTETB"/>
</dbReference>
<feature type="transmembrane region" description="Helical" evidence="7">
    <location>
        <begin position="430"/>
        <end position="449"/>
    </location>
</feature>
<feature type="transmembrane region" description="Helical" evidence="7">
    <location>
        <begin position="262"/>
        <end position="283"/>
    </location>
</feature>
<comment type="caution">
    <text evidence="9">The sequence shown here is derived from an EMBL/GenBank/DDBJ whole genome shotgun (WGS) entry which is preliminary data.</text>
</comment>
<evidence type="ECO:0000256" key="3">
    <source>
        <dbReference type="ARBA" id="ARBA00022475"/>
    </source>
</evidence>
<dbReference type="Pfam" id="PF07690">
    <property type="entry name" value="MFS_1"/>
    <property type="match status" value="1"/>
</dbReference>
<dbReference type="InterPro" id="IPR020846">
    <property type="entry name" value="MFS_dom"/>
</dbReference>